<dbReference type="GO" id="GO:0005886">
    <property type="term" value="C:plasma membrane"/>
    <property type="evidence" value="ECO:0007669"/>
    <property type="project" value="TreeGrafter"/>
</dbReference>
<sequence>MMAHPGAISGCPPGLEYLTQIDQLIVRQQVDLLEVVVNWEVANRYSIQNSLGQQAYFAQEESDMCQRQCCKQNRGFIMHITDNNGQEVMRCIREFKCCVGCCWCADGSCGWEMSVESPPGNIIGYVRQQTSKWKPHIGVYDANHQMIFRLWGPCCPCQAICCTDDVDITVYDPGMKTTIGRVFKRWDGCIRDAFTNADTFGVQFPMDMDVKAKALLVGCTFFVDFLIFEQQKNNNQ</sequence>
<dbReference type="EMBL" id="VSWD01000007">
    <property type="protein sequence ID" value="KAK3098490.1"/>
    <property type="molecule type" value="Genomic_DNA"/>
</dbReference>
<keyword evidence="2" id="KW-0564">Palmitate</keyword>
<comment type="cofactor">
    <cofactor evidence="2">
        <name>Ca(2+)</name>
        <dbReference type="ChEBI" id="CHEBI:29108"/>
    </cofactor>
</comment>
<keyword evidence="2" id="KW-0449">Lipoprotein</keyword>
<accession>A0AA89C7U5</accession>
<proteinExistence type="inferred from homology"/>
<comment type="function">
    <text evidence="2">May mediate accelerated ATP-independent bidirectional transbilayer migration of phospholipids upon binding calcium ions that results in a loss of phospholipid asymmetry in the plasma membrane.</text>
</comment>
<keyword evidence="2" id="KW-0106">Calcium</keyword>
<dbReference type="PANTHER" id="PTHR23248">
    <property type="entry name" value="PHOSPHOLIPID SCRAMBLASE-RELATED"/>
    <property type="match status" value="1"/>
</dbReference>
<keyword evidence="4" id="KW-1185">Reference proteome</keyword>
<dbReference type="SUPFAM" id="SSF54518">
    <property type="entry name" value="Tubby C-terminal domain-like"/>
    <property type="match status" value="1"/>
</dbReference>
<comment type="similarity">
    <text evidence="1 2">Belongs to the phospholipid scramblase family.</text>
</comment>
<dbReference type="InterPro" id="IPR005552">
    <property type="entry name" value="Scramblase"/>
</dbReference>
<evidence type="ECO:0000256" key="2">
    <source>
        <dbReference type="RuleBase" id="RU363116"/>
    </source>
</evidence>
<reference evidence="3" key="1">
    <citation type="submission" date="2019-08" db="EMBL/GenBank/DDBJ databases">
        <title>The improved chromosome-level genome for the pearl oyster Pinctada fucata martensii using PacBio sequencing and Hi-C.</title>
        <authorList>
            <person name="Zheng Z."/>
        </authorList>
    </citation>
    <scope>NUCLEOTIDE SEQUENCE</scope>
    <source>
        <strain evidence="3">ZZ-2019</strain>
        <tissue evidence="3">Adductor muscle</tissue>
    </source>
</reference>
<dbReference type="GO" id="GO:0017128">
    <property type="term" value="F:phospholipid scramblase activity"/>
    <property type="evidence" value="ECO:0007669"/>
    <property type="project" value="InterPro"/>
</dbReference>
<comment type="caution">
    <text evidence="3">The sequence shown here is derived from an EMBL/GenBank/DDBJ whole genome shotgun (WGS) entry which is preliminary data.</text>
</comment>
<dbReference type="AlphaFoldDB" id="A0AA89C7U5"/>
<name>A0AA89C7U5_PINIB</name>
<evidence type="ECO:0000313" key="3">
    <source>
        <dbReference type="EMBL" id="KAK3098490.1"/>
    </source>
</evidence>
<dbReference type="Proteomes" id="UP001186944">
    <property type="component" value="Unassembled WGS sequence"/>
</dbReference>
<gene>
    <name evidence="3" type="ORF">FSP39_020006</name>
</gene>
<organism evidence="3 4">
    <name type="scientific">Pinctada imbricata</name>
    <name type="common">Atlantic pearl-oyster</name>
    <name type="synonym">Pinctada martensii</name>
    <dbReference type="NCBI Taxonomy" id="66713"/>
    <lineage>
        <taxon>Eukaryota</taxon>
        <taxon>Metazoa</taxon>
        <taxon>Spiralia</taxon>
        <taxon>Lophotrochozoa</taxon>
        <taxon>Mollusca</taxon>
        <taxon>Bivalvia</taxon>
        <taxon>Autobranchia</taxon>
        <taxon>Pteriomorphia</taxon>
        <taxon>Pterioida</taxon>
        <taxon>Pterioidea</taxon>
        <taxon>Pteriidae</taxon>
        <taxon>Pinctada</taxon>
    </lineage>
</organism>
<dbReference type="PANTHER" id="PTHR23248:SF63">
    <property type="entry name" value="PHOSPHOLIPID SCRAMBLASE"/>
    <property type="match status" value="1"/>
</dbReference>
<dbReference type="Pfam" id="PF03803">
    <property type="entry name" value="Scramblase"/>
    <property type="match status" value="1"/>
</dbReference>
<dbReference type="InterPro" id="IPR025659">
    <property type="entry name" value="Tubby-like_C"/>
</dbReference>
<evidence type="ECO:0000256" key="1">
    <source>
        <dbReference type="ARBA" id="ARBA00005350"/>
    </source>
</evidence>
<protein>
    <recommendedName>
        <fullName evidence="2">Phospholipid scramblase</fullName>
    </recommendedName>
</protein>
<evidence type="ECO:0000313" key="4">
    <source>
        <dbReference type="Proteomes" id="UP001186944"/>
    </source>
</evidence>